<reference evidence="1 2" key="1">
    <citation type="submission" date="2022-09" db="EMBL/GenBank/DDBJ databases">
        <authorList>
            <person name="Palmer J.M."/>
        </authorList>
    </citation>
    <scope>NUCLEOTIDE SEQUENCE [LARGE SCALE GENOMIC DNA]</scope>
    <source>
        <strain evidence="1 2">DSM 7382</strain>
    </source>
</reference>
<proteinExistence type="predicted"/>
<evidence type="ECO:0000313" key="2">
    <source>
        <dbReference type="Proteomes" id="UP001385951"/>
    </source>
</evidence>
<protein>
    <submittedName>
        <fullName evidence="1">Uncharacterized protein</fullName>
    </submittedName>
</protein>
<name>A0AAW0G0H7_9APHY</name>
<dbReference type="AlphaFoldDB" id="A0AAW0G0H7"/>
<organism evidence="1 2">
    <name type="scientific">Cerrena zonata</name>
    <dbReference type="NCBI Taxonomy" id="2478898"/>
    <lineage>
        <taxon>Eukaryota</taxon>
        <taxon>Fungi</taxon>
        <taxon>Dikarya</taxon>
        <taxon>Basidiomycota</taxon>
        <taxon>Agaricomycotina</taxon>
        <taxon>Agaricomycetes</taxon>
        <taxon>Polyporales</taxon>
        <taxon>Cerrenaceae</taxon>
        <taxon>Cerrena</taxon>
    </lineage>
</organism>
<keyword evidence="2" id="KW-1185">Reference proteome</keyword>
<gene>
    <name evidence="1" type="ORF">QCA50_011229</name>
</gene>
<sequence length="97" mass="10042">MSFFLTLVPTATLTPVLHTRRITGNKVAVGLPVINLSKLADGRLGVKGLNASWTGAMRDHVLNNTGGAENGVGSAGGNSGGYDQLGYGTLLFRLDSN</sequence>
<comment type="caution">
    <text evidence="1">The sequence shown here is derived from an EMBL/GenBank/DDBJ whole genome shotgun (WGS) entry which is preliminary data.</text>
</comment>
<evidence type="ECO:0000313" key="1">
    <source>
        <dbReference type="EMBL" id="KAK7685882.1"/>
    </source>
</evidence>
<accession>A0AAW0G0H7</accession>
<dbReference type="EMBL" id="JASBNA010000019">
    <property type="protein sequence ID" value="KAK7685882.1"/>
    <property type="molecule type" value="Genomic_DNA"/>
</dbReference>
<dbReference type="Proteomes" id="UP001385951">
    <property type="component" value="Unassembled WGS sequence"/>
</dbReference>